<keyword evidence="1" id="KW-1133">Transmembrane helix</keyword>
<dbReference type="HOGENOM" id="CLU_194269_2_0_9"/>
<evidence type="ECO:0000256" key="1">
    <source>
        <dbReference type="SAM" id="Phobius"/>
    </source>
</evidence>
<dbReference type="RefSeq" id="WP_013840187.1">
    <property type="nucleotide sequence ID" value="NC_015589.1"/>
</dbReference>
<dbReference type="STRING" id="696281.Desru_0104"/>
<dbReference type="Proteomes" id="UP000009234">
    <property type="component" value="Chromosome"/>
</dbReference>
<name>F6DLW2_DESRL</name>
<dbReference type="eggNOG" id="ENOG50339SC">
    <property type="taxonomic scope" value="Bacteria"/>
</dbReference>
<dbReference type="KEGG" id="dru:Desru_0104"/>
<reference evidence="2 3" key="2">
    <citation type="journal article" date="2012" name="Stand. Genomic Sci.">
        <title>Complete genome sequence of the sulfate-reducing firmicute Desulfotomaculum ruminis type strain (DL(T)).</title>
        <authorList>
            <person name="Spring S."/>
            <person name="Visser M."/>
            <person name="Lu M."/>
            <person name="Copeland A."/>
            <person name="Lapidus A."/>
            <person name="Lucas S."/>
            <person name="Cheng J.F."/>
            <person name="Han C."/>
            <person name="Tapia R."/>
            <person name="Goodwin L.A."/>
            <person name="Pitluck S."/>
            <person name="Ivanova N."/>
            <person name="Land M."/>
            <person name="Hauser L."/>
            <person name="Larimer F."/>
            <person name="Rohde M."/>
            <person name="Goker M."/>
            <person name="Detter J.C."/>
            <person name="Kyrpides N.C."/>
            <person name="Woyke T."/>
            <person name="Schaap P.J."/>
            <person name="Plugge C.M."/>
            <person name="Muyzer G."/>
            <person name="Kuever J."/>
            <person name="Pereira I.A."/>
            <person name="Parshina S.N."/>
            <person name="Bernier-Latmani R."/>
            <person name="Stams A.J."/>
            <person name="Klenk H.P."/>
        </authorList>
    </citation>
    <scope>NUCLEOTIDE SEQUENCE [LARGE SCALE GENOMIC DNA]</scope>
    <source>
        <strain evidence="3">ATCC 23193 / DSM 2154 / NCIB 8452 / DL</strain>
    </source>
</reference>
<feature type="transmembrane region" description="Helical" evidence="1">
    <location>
        <begin position="32"/>
        <end position="51"/>
    </location>
</feature>
<protein>
    <submittedName>
        <fullName evidence="2">Uncharacterized protein</fullName>
    </submittedName>
</protein>
<reference evidence="3" key="1">
    <citation type="submission" date="2011-05" db="EMBL/GenBank/DDBJ databases">
        <title>Complete sequence of Desulfotomaculum ruminis DSM 2154.</title>
        <authorList>
            <person name="Lucas S."/>
            <person name="Copeland A."/>
            <person name="Lapidus A."/>
            <person name="Cheng J.-F."/>
            <person name="Goodwin L."/>
            <person name="Pitluck S."/>
            <person name="Lu M."/>
            <person name="Detter J.C."/>
            <person name="Han C."/>
            <person name="Tapia R."/>
            <person name="Land M."/>
            <person name="Hauser L."/>
            <person name="Kyrpides N."/>
            <person name="Ivanova N."/>
            <person name="Mikhailova N."/>
            <person name="Pagani I."/>
            <person name="Stams A.J.M."/>
            <person name="Plugge C.M."/>
            <person name="Muyzer G."/>
            <person name="Kuever J."/>
            <person name="Parshina S.N."/>
            <person name="Ivanova A.E."/>
            <person name="Nazina T.N."/>
            <person name="Brambilla E."/>
            <person name="Spring S."/>
            <person name="Klenk H.-P."/>
            <person name="Woyke T."/>
        </authorList>
    </citation>
    <scope>NUCLEOTIDE SEQUENCE [LARGE SCALE GENOMIC DNA]</scope>
    <source>
        <strain evidence="3">ATCC 23193 / DSM 2154 / NCIB 8452 / DL</strain>
    </source>
</reference>
<organism evidence="2 3">
    <name type="scientific">Desulforamulus ruminis (strain ATCC 23193 / DSM 2154 / NCIMB 8452 / DL)</name>
    <name type="common">Desulfotomaculum ruminis</name>
    <dbReference type="NCBI Taxonomy" id="696281"/>
    <lineage>
        <taxon>Bacteria</taxon>
        <taxon>Bacillati</taxon>
        <taxon>Bacillota</taxon>
        <taxon>Clostridia</taxon>
        <taxon>Eubacteriales</taxon>
        <taxon>Peptococcaceae</taxon>
        <taxon>Desulforamulus</taxon>
    </lineage>
</organism>
<keyword evidence="1" id="KW-0812">Transmembrane</keyword>
<keyword evidence="1" id="KW-0472">Membrane</keyword>
<feature type="transmembrane region" description="Helical" evidence="1">
    <location>
        <begin position="6"/>
        <end position="25"/>
    </location>
</feature>
<evidence type="ECO:0000313" key="3">
    <source>
        <dbReference type="Proteomes" id="UP000009234"/>
    </source>
</evidence>
<sequence>MALTVILITLAYILIIVLEVPRLLAQKKWRELTAFSLLLLPAIVYSYGMAFDVNLPNPTQLIEGIFKPLALQLEKILGTAL</sequence>
<dbReference type="AlphaFoldDB" id="F6DLW2"/>
<gene>
    <name evidence="2" type="ordered locus">Desru_0104</name>
</gene>
<keyword evidence="3" id="KW-1185">Reference proteome</keyword>
<proteinExistence type="predicted"/>
<evidence type="ECO:0000313" key="2">
    <source>
        <dbReference type="EMBL" id="AEG58405.1"/>
    </source>
</evidence>
<dbReference type="OrthoDB" id="2112909at2"/>
<dbReference type="EMBL" id="CP002780">
    <property type="protein sequence ID" value="AEG58405.1"/>
    <property type="molecule type" value="Genomic_DNA"/>
</dbReference>
<accession>F6DLW2</accession>